<evidence type="ECO:0000256" key="2">
    <source>
        <dbReference type="SAM" id="SignalP"/>
    </source>
</evidence>
<evidence type="ECO:0000313" key="4">
    <source>
        <dbReference type="Proteomes" id="UP000009026"/>
    </source>
</evidence>
<protein>
    <submittedName>
        <fullName evidence="3">Uncharacterized protein</fullName>
    </submittedName>
</protein>
<evidence type="ECO:0000256" key="1">
    <source>
        <dbReference type="SAM" id="MobiDB-lite"/>
    </source>
</evidence>
<proteinExistence type="predicted"/>
<keyword evidence="2" id="KW-0732">Signal</keyword>
<dbReference type="RefSeq" id="WP_002635434.1">
    <property type="nucleotide sequence ID" value="NZ_CP012109.1"/>
</dbReference>
<evidence type="ECO:0000313" key="3">
    <source>
        <dbReference type="EMBL" id="AKQ68703.1"/>
    </source>
</evidence>
<dbReference type="KEGG" id="mym:A176_005615"/>
<dbReference type="AlphaFoldDB" id="A0A0H4X485"/>
<organism evidence="3 4">
    <name type="scientific">Pseudomyxococcus hansupus</name>
    <dbReference type="NCBI Taxonomy" id="1297742"/>
    <lineage>
        <taxon>Bacteria</taxon>
        <taxon>Pseudomonadati</taxon>
        <taxon>Myxococcota</taxon>
        <taxon>Myxococcia</taxon>
        <taxon>Myxococcales</taxon>
        <taxon>Cystobacterineae</taxon>
        <taxon>Myxococcaceae</taxon>
        <taxon>Pseudomyxococcus</taxon>
    </lineage>
</organism>
<feature type="region of interest" description="Disordered" evidence="1">
    <location>
        <begin position="18"/>
        <end position="52"/>
    </location>
</feature>
<feature type="signal peptide" evidence="2">
    <location>
        <begin position="1"/>
        <end position="19"/>
    </location>
</feature>
<accession>A0A0H4X485</accession>
<dbReference type="STRING" id="1297742.A176_005615"/>
<sequence length="84" mass="8935">MRGIAFAVLGLLLGGTAAAQPAPSREPPRHAPAVPEKPHPTGEPPRARDTLSAEDREVVDHLELLEGLDAAEALDLLLELTRDD</sequence>
<keyword evidence="4" id="KW-1185">Reference proteome</keyword>
<name>A0A0H4X485_9BACT</name>
<feature type="compositionally biased region" description="Basic and acidic residues" evidence="1">
    <location>
        <begin position="36"/>
        <end position="52"/>
    </location>
</feature>
<dbReference type="PATRIC" id="fig|1297742.4.peg.5711"/>
<feature type="chain" id="PRO_5005213193" evidence="2">
    <location>
        <begin position="20"/>
        <end position="84"/>
    </location>
</feature>
<dbReference type="Proteomes" id="UP000009026">
    <property type="component" value="Chromosome"/>
</dbReference>
<gene>
    <name evidence="3" type="ORF">A176_005615</name>
</gene>
<dbReference type="EMBL" id="CP012109">
    <property type="protein sequence ID" value="AKQ68703.1"/>
    <property type="molecule type" value="Genomic_DNA"/>
</dbReference>
<reference evidence="3 4" key="1">
    <citation type="journal article" date="2016" name="PLoS ONE">
        <title>Complete Genome Sequence and Comparative Genomics of a Novel Myxobacterium Myxococcus hansupus.</title>
        <authorList>
            <person name="Sharma G."/>
            <person name="Narwani T."/>
            <person name="Subramanian S."/>
        </authorList>
    </citation>
    <scope>NUCLEOTIDE SEQUENCE [LARGE SCALE GENOMIC DNA]</scope>
    <source>
        <strain evidence="4">mixupus</strain>
    </source>
</reference>